<dbReference type="SUPFAM" id="SSF52833">
    <property type="entry name" value="Thioredoxin-like"/>
    <property type="match status" value="1"/>
</dbReference>
<sequence length="171" mass="19130">MKKPVLFLLLAVGAGCVVFALFAGCQLLSGTPVDMRVKDFTLPLLSGGTVRLSSYLGQPVLLVFFTPSCGHCHSEAPRLEAAYEKYRDQGLVVLGVGYIGGSTEEALRSFVAEHNLTYPVAIDTPETKVVRRYNVSWVPHNVFFNRQGRIVREERRELSPEELEEYLREIL</sequence>
<keyword evidence="3" id="KW-1015">Disulfide bond</keyword>
<dbReference type="GO" id="GO:0017004">
    <property type="term" value="P:cytochrome complex assembly"/>
    <property type="evidence" value="ECO:0007669"/>
    <property type="project" value="UniProtKB-KW"/>
</dbReference>
<feature type="domain" description="Thioredoxin" evidence="5">
    <location>
        <begin position="31"/>
        <end position="171"/>
    </location>
</feature>
<evidence type="ECO:0000256" key="2">
    <source>
        <dbReference type="ARBA" id="ARBA00022748"/>
    </source>
</evidence>
<evidence type="ECO:0000313" key="6">
    <source>
        <dbReference type="EMBL" id="HGI75289.1"/>
    </source>
</evidence>
<keyword evidence="2" id="KW-0201">Cytochrome c-type biogenesis</keyword>
<gene>
    <name evidence="6" type="ORF">ENU96_06405</name>
</gene>
<dbReference type="EMBL" id="DTEN01000249">
    <property type="protein sequence ID" value="HGI75289.1"/>
    <property type="molecule type" value="Genomic_DNA"/>
</dbReference>
<dbReference type="CDD" id="cd02966">
    <property type="entry name" value="TlpA_like_family"/>
    <property type="match status" value="1"/>
</dbReference>
<dbReference type="Pfam" id="PF00578">
    <property type="entry name" value="AhpC-TSA"/>
    <property type="match status" value="1"/>
</dbReference>
<dbReference type="InterPro" id="IPR036249">
    <property type="entry name" value="Thioredoxin-like_sf"/>
</dbReference>
<evidence type="ECO:0000259" key="5">
    <source>
        <dbReference type="PROSITE" id="PS51352"/>
    </source>
</evidence>
<accession>A0A7V4DH05</accession>
<reference evidence="6" key="1">
    <citation type="journal article" date="2020" name="mSystems">
        <title>Genome- and Community-Level Interaction Insights into Carbon Utilization and Element Cycling Functions of Hydrothermarchaeota in Hydrothermal Sediment.</title>
        <authorList>
            <person name="Zhou Z."/>
            <person name="Liu Y."/>
            <person name="Xu W."/>
            <person name="Pan J."/>
            <person name="Luo Z.H."/>
            <person name="Li M."/>
        </authorList>
    </citation>
    <scope>NUCLEOTIDE SEQUENCE [LARGE SCALE GENOMIC DNA]</scope>
    <source>
        <strain evidence="6">SpSt-716</strain>
    </source>
</reference>
<dbReference type="GO" id="GO:0016491">
    <property type="term" value="F:oxidoreductase activity"/>
    <property type="evidence" value="ECO:0007669"/>
    <property type="project" value="InterPro"/>
</dbReference>
<dbReference type="PROSITE" id="PS51257">
    <property type="entry name" value="PROKAR_LIPOPROTEIN"/>
    <property type="match status" value="1"/>
</dbReference>
<dbReference type="InterPro" id="IPR013766">
    <property type="entry name" value="Thioredoxin_domain"/>
</dbReference>
<dbReference type="InterPro" id="IPR050553">
    <property type="entry name" value="Thioredoxin_ResA/DsbE_sf"/>
</dbReference>
<organism evidence="6">
    <name type="scientific">Candidatus Caldatribacterium californiense</name>
    <dbReference type="NCBI Taxonomy" id="1454726"/>
    <lineage>
        <taxon>Bacteria</taxon>
        <taxon>Pseudomonadati</taxon>
        <taxon>Atribacterota</taxon>
        <taxon>Atribacteria</taxon>
        <taxon>Atribacterales</taxon>
        <taxon>Candidatus Caldatribacteriaceae</taxon>
        <taxon>Candidatus Caldatribacterium</taxon>
    </lineage>
</organism>
<dbReference type="AlphaFoldDB" id="A0A7V4DH05"/>
<dbReference type="PROSITE" id="PS51352">
    <property type="entry name" value="THIOREDOXIN_2"/>
    <property type="match status" value="1"/>
</dbReference>
<dbReference type="Gene3D" id="3.40.30.10">
    <property type="entry name" value="Glutaredoxin"/>
    <property type="match status" value="1"/>
</dbReference>
<comment type="caution">
    <text evidence="6">The sequence shown here is derived from an EMBL/GenBank/DDBJ whole genome shotgun (WGS) entry which is preliminary data.</text>
</comment>
<evidence type="ECO:0000256" key="1">
    <source>
        <dbReference type="ARBA" id="ARBA00004196"/>
    </source>
</evidence>
<dbReference type="GO" id="GO:0030313">
    <property type="term" value="C:cell envelope"/>
    <property type="evidence" value="ECO:0007669"/>
    <property type="project" value="UniProtKB-SubCell"/>
</dbReference>
<dbReference type="PANTHER" id="PTHR42852">
    <property type="entry name" value="THIOL:DISULFIDE INTERCHANGE PROTEIN DSBE"/>
    <property type="match status" value="1"/>
</dbReference>
<protein>
    <submittedName>
        <fullName evidence="6">TlpA family protein disulfide reductase</fullName>
    </submittedName>
</protein>
<name>A0A7V4DH05_9BACT</name>
<evidence type="ECO:0000256" key="3">
    <source>
        <dbReference type="ARBA" id="ARBA00023157"/>
    </source>
</evidence>
<dbReference type="InterPro" id="IPR000866">
    <property type="entry name" value="AhpC/TSA"/>
</dbReference>
<keyword evidence="4" id="KW-0676">Redox-active center</keyword>
<proteinExistence type="predicted"/>
<comment type="subcellular location">
    <subcellularLocation>
        <location evidence="1">Cell envelope</location>
    </subcellularLocation>
</comment>
<evidence type="ECO:0000256" key="4">
    <source>
        <dbReference type="ARBA" id="ARBA00023284"/>
    </source>
</evidence>
<dbReference type="PANTHER" id="PTHR42852:SF6">
    <property type="entry name" value="THIOL:DISULFIDE INTERCHANGE PROTEIN DSBE"/>
    <property type="match status" value="1"/>
</dbReference>
<dbReference type="GO" id="GO:0016209">
    <property type="term" value="F:antioxidant activity"/>
    <property type="evidence" value="ECO:0007669"/>
    <property type="project" value="InterPro"/>
</dbReference>